<name>A0A1H3EP08_ALLWA</name>
<keyword evidence="2" id="KW-1185">Reference proteome</keyword>
<evidence type="ECO:0000313" key="2">
    <source>
        <dbReference type="Proteomes" id="UP000198672"/>
    </source>
</evidence>
<reference evidence="2" key="1">
    <citation type="submission" date="2016-10" db="EMBL/GenBank/DDBJ databases">
        <authorList>
            <person name="Varghese N."/>
            <person name="Submissions S."/>
        </authorList>
    </citation>
    <scope>NUCLEOTIDE SEQUENCE [LARGE SCALE GENOMIC DNA]</scope>
    <source>
        <strain evidence="2">DSM 173</strain>
    </source>
</reference>
<dbReference type="RefSeq" id="WP_245709124.1">
    <property type="nucleotide sequence ID" value="NZ_FNOW01000014.1"/>
</dbReference>
<dbReference type="EMBL" id="FNOW01000014">
    <property type="protein sequence ID" value="SDX80486.1"/>
    <property type="molecule type" value="Genomic_DNA"/>
</dbReference>
<proteinExistence type="predicted"/>
<dbReference type="STRING" id="61595.SAMN05421644_11416"/>
<dbReference type="Proteomes" id="UP000198672">
    <property type="component" value="Unassembled WGS sequence"/>
</dbReference>
<evidence type="ECO:0008006" key="3">
    <source>
        <dbReference type="Google" id="ProtNLM"/>
    </source>
</evidence>
<protein>
    <recommendedName>
        <fullName evidence="3">RHH-type transcriptional regulator, rel operon repressor / antitoxin RelB</fullName>
    </recommendedName>
</protein>
<sequence>MSTMLTLEIPESLQQKIAVMASLVAQTPEQFALEMLEEHLDHHSAYLETAYLQQSEHNKARLDRAIQDIKDGIFESRDLIDD</sequence>
<dbReference type="AlphaFoldDB" id="A0A1H3EP08"/>
<gene>
    <name evidence="1" type="ORF">SAMN05421644_11416</name>
</gene>
<dbReference type="Gene3D" id="1.10.1220.170">
    <property type="match status" value="1"/>
</dbReference>
<evidence type="ECO:0000313" key="1">
    <source>
        <dbReference type="EMBL" id="SDX80486.1"/>
    </source>
</evidence>
<accession>A0A1H3EP08</accession>
<organism evidence="1 2">
    <name type="scientific">Allochromatium warmingii</name>
    <name type="common">Chromatium warmingii</name>
    <dbReference type="NCBI Taxonomy" id="61595"/>
    <lineage>
        <taxon>Bacteria</taxon>
        <taxon>Pseudomonadati</taxon>
        <taxon>Pseudomonadota</taxon>
        <taxon>Gammaproteobacteria</taxon>
        <taxon>Chromatiales</taxon>
        <taxon>Chromatiaceae</taxon>
        <taxon>Allochromatium</taxon>
    </lineage>
</organism>